<sequence>MSLATLSRPASDDAAAEVLLGIAPPSPAGPVGPEVPLNPPPRVDLPAAVSTARFLRRQLPHLFHSWRTTGDTFAMPILGRSPLVFVTHPDHARSLFTAPPELVPSITAESPLRPILGGSSVLTANGPRHMRQRRLLLPPFHGESIAAYEAAIARVVDEELDRWAVGDTFASSARMQAVTLGVIMAGIFGVEGEPAEGTPERALRDATRSVLAHTERPAWQLVEIMNTGSPEPRGILKLVMDRVDTHYLRVIRERRALPEAERGGDVLSLLLSVTDEDGQALTDREIRDELMTLVLAGHETTANQLAWALERLVRTPRAYDALRDAVRGGTPEEARRWVDATIHETMRVRPVIMGTGRRVQSAWRLGEFVVPANTVVVAGAVLIHHREDLYPQPFAFRPERFLGVKPGTYTWLPFGGGTRRCLGAALAMAEQRIVLRRIAERLDLAAPDPRPEREQHRNVTMIPREGGRVTVRAVR</sequence>
<dbReference type="Pfam" id="PF00067">
    <property type="entry name" value="p450"/>
    <property type="match status" value="1"/>
</dbReference>
<dbReference type="InterPro" id="IPR002401">
    <property type="entry name" value="Cyt_P450_E_grp-I"/>
</dbReference>
<gene>
    <name evidence="4" type="ORF">NBH00_10605</name>
</gene>
<proteinExistence type="inferred from homology"/>
<dbReference type="InterPro" id="IPR036396">
    <property type="entry name" value="Cyt_P450_sf"/>
</dbReference>
<keyword evidence="3" id="KW-0349">Heme</keyword>
<keyword evidence="3" id="KW-0479">Metal-binding</keyword>
<protein>
    <submittedName>
        <fullName evidence="4">Cytochrome P450</fullName>
    </submittedName>
</protein>
<keyword evidence="3" id="KW-0408">Iron</keyword>
<dbReference type="EMBL" id="CP098502">
    <property type="protein sequence ID" value="UTI66641.1"/>
    <property type="molecule type" value="Genomic_DNA"/>
</dbReference>
<evidence type="ECO:0000256" key="3">
    <source>
        <dbReference type="RuleBase" id="RU000461"/>
    </source>
</evidence>
<evidence type="ECO:0000256" key="2">
    <source>
        <dbReference type="ARBA" id="ARBA00010617"/>
    </source>
</evidence>
<comment type="cofactor">
    <cofactor evidence="1">
        <name>heme</name>
        <dbReference type="ChEBI" id="CHEBI:30413"/>
    </cofactor>
</comment>
<evidence type="ECO:0000313" key="4">
    <source>
        <dbReference type="EMBL" id="UTI66641.1"/>
    </source>
</evidence>
<dbReference type="SUPFAM" id="SSF48264">
    <property type="entry name" value="Cytochrome P450"/>
    <property type="match status" value="1"/>
</dbReference>
<dbReference type="CDD" id="cd11053">
    <property type="entry name" value="CYP110-like"/>
    <property type="match status" value="1"/>
</dbReference>
<dbReference type="InterPro" id="IPR050121">
    <property type="entry name" value="Cytochrome_P450_monoxygenase"/>
</dbReference>
<dbReference type="RefSeq" id="WP_254573309.1">
    <property type="nucleotide sequence ID" value="NZ_CP098502.1"/>
</dbReference>
<keyword evidence="5" id="KW-1185">Reference proteome</keyword>
<dbReference type="PANTHER" id="PTHR24305:SF166">
    <property type="entry name" value="CYTOCHROME P450 12A4, MITOCHONDRIAL-RELATED"/>
    <property type="match status" value="1"/>
</dbReference>
<name>A0ABY5DY86_9ACTN</name>
<keyword evidence="3" id="KW-0560">Oxidoreductase</keyword>
<evidence type="ECO:0000313" key="5">
    <source>
        <dbReference type="Proteomes" id="UP001056035"/>
    </source>
</evidence>
<comment type="similarity">
    <text evidence="2 3">Belongs to the cytochrome P450 family.</text>
</comment>
<keyword evidence="3" id="KW-0503">Monooxygenase</keyword>
<dbReference type="PRINTS" id="PR00463">
    <property type="entry name" value="EP450I"/>
</dbReference>
<dbReference type="Gene3D" id="1.10.630.10">
    <property type="entry name" value="Cytochrome P450"/>
    <property type="match status" value="1"/>
</dbReference>
<dbReference type="PRINTS" id="PR00385">
    <property type="entry name" value="P450"/>
</dbReference>
<dbReference type="InterPro" id="IPR017972">
    <property type="entry name" value="Cyt_P450_CS"/>
</dbReference>
<evidence type="ECO:0000256" key="1">
    <source>
        <dbReference type="ARBA" id="ARBA00001971"/>
    </source>
</evidence>
<dbReference type="InterPro" id="IPR001128">
    <property type="entry name" value="Cyt_P450"/>
</dbReference>
<dbReference type="PROSITE" id="PS00086">
    <property type="entry name" value="CYTOCHROME_P450"/>
    <property type="match status" value="1"/>
</dbReference>
<accession>A0ABY5DY86</accession>
<dbReference type="PANTHER" id="PTHR24305">
    <property type="entry name" value="CYTOCHROME P450"/>
    <property type="match status" value="1"/>
</dbReference>
<organism evidence="4 5">
    <name type="scientific">Paraconexibacter antarcticus</name>
    <dbReference type="NCBI Taxonomy" id="2949664"/>
    <lineage>
        <taxon>Bacteria</taxon>
        <taxon>Bacillati</taxon>
        <taxon>Actinomycetota</taxon>
        <taxon>Thermoleophilia</taxon>
        <taxon>Solirubrobacterales</taxon>
        <taxon>Paraconexibacteraceae</taxon>
        <taxon>Paraconexibacter</taxon>
    </lineage>
</organism>
<dbReference type="Proteomes" id="UP001056035">
    <property type="component" value="Chromosome"/>
</dbReference>
<reference evidence="4 5" key="1">
    <citation type="submission" date="2022-06" db="EMBL/GenBank/DDBJ databases">
        <title>Paraconexibacter antarcticus.</title>
        <authorList>
            <person name="Kim C.S."/>
        </authorList>
    </citation>
    <scope>NUCLEOTIDE SEQUENCE [LARGE SCALE GENOMIC DNA]</scope>
    <source>
        <strain evidence="4 5">02-257</strain>
    </source>
</reference>